<dbReference type="InterPro" id="IPR029045">
    <property type="entry name" value="ClpP/crotonase-like_dom_sf"/>
</dbReference>
<dbReference type="OrthoDB" id="8365150at2"/>
<comment type="caution">
    <text evidence="2">The sequence shown here is derived from an EMBL/GenBank/DDBJ whole genome shotgun (WGS) entry which is preliminary data.</text>
</comment>
<dbReference type="GO" id="GO:0030288">
    <property type="term" value="C:outer membrane-bounded periplasmic space"/>
    <property type="evidence" value="ECO:0007669"/>
    <property type="project" value="TreeGrafter"/>
</dbReference>
<accession>A0A4Y9STR6</accession>
<dbReference type="GO" id="GO:0007165">
    <property type="term" value="P:signal transduction"/>
    <property type="evidence" value="ECO:0007669"/>
    <property type="project" value="TreeGrafter"/>
</dbReference>
<name>A0A4Y9STR6_9BURK</name>
<dbReference type="Gene3D" id="3.90.226.10">
    <property type="entry name" value="2-enoyl-CoA Hydratase, Chain A, domain 1"/>
    <property type="match status" value="1"/>
</dbReference>
<dbReference type="GO" id="GO:0008236">
    <property type="term" value="F:serine-type peptidase activity"/>
    <property type="evidence" value="ECO:0007669"/>
    <property type="project" value="InterPro"/>
</dbReference>
<dbReference type="InterPro" id="IPR005151">
    <property type="entry name" value="Tail-specific_protease"/>
</dbReference>
<reference evidence="2 3" key="1">
    <citation type="submission" date="2019-03" db="EMBL/GenBank/DDBJ databases">
        <title>Draft genome of Massilia hortus sp. nov., a novel bacterial species of the Oxalobacteraceae family.</title>
        <authorList>
            <person name="Peta V."/>
            <person name="Raths R."/>
            <person name="Bucking H."/>
        </authorList>
    </citation>
    <scope>NUCLEOTIDE SEQUENCE [LARGE SCALE GENOMIC DNA]</scope>
    <source>
        <strain evidence="2 3">ONC3</strain>
    </source>
</reference>
<dbReference type="EMBL" id="SPUM01000113">
    <property type="protein sequence ID" value="TFW30192.1"/>
    <property type="molecule type" value="Genomic_DNA"/>
</dbReference>
<gene>
    <name evidence="2" type="ORF">E4O92_17240</name>
</gene>
<evidence type="ECO:0000313" key="2">
    <source>
        <dbReference type="EMBL" id="TFW30192.1"/>
    </source>
</evidence>
<sequence length="767" mass="83534">MERGGVARPAPFFLTIRGKGVLFWQENFTGILMSAPRRLKNFLRCTAVSVLLLATTALHAAPRTEADERLLATARLWRDVKLYHLAVARGEVDWDAALVASLPAIRAATTPAQFHAAIDGLMASLQDPLTRGGPAQFAPPVELKPAQPVVEWLAGDIALLHVHDNAAIAKLRTQTDAITARAKGVILDLRPSAAGPASQSIDEFIARLIDKPLTLPTLRYLAHSGYAPVRGDTSGGYQTTLATDLAKQLLPAARGHAIPIVFLIDNRVSPPLSALALQRAGQAWIVATGALAPLPRPVEIDEKYTVRFSAGELVFEDGSTPAGADVEIKADPRSAPDSPAVVAALDVLRKAPAVRKTGHATALPIRQIERPYAEMRFPELAWRQLAVVKLWAVMDAFFPYKTLMDRSWNEALPLFFKRMETVTNAQEYALAIAEMTTWLQDSHVYAYSAELNRYFGTADAGIKLSRIEDKIVVTGIASPELPGRGELKVGDVLLAVDGEDAQRRLERLQTVIAGSTPWYRDVTSLHRLTGGPSETTAKLRVVAQDGTQHEVALERKRGWTWSEKTDPVFRVLDENVGYVDLTGLEQGQVGAMFEAVKNTRALILDMRGYPRGVFWLLARGLNVNGAPTAAKFARPLRRALSPNEERFQFDQPLAPAGSAPYRGQLVMLINEQAISQSEHTALFVEAAAPVTFIGSPTAGADGDITNTVLPGDIMVSFSGHEVRHADGRQLQRVGIQPHILAKPTIAGIRTGRDEVLERALEFVKNGR</sequence>
<dbReference type="Proteomes" id="UP000297258">
    <property type="component" value="Unassembled WGS sequence"/>
</dbReference>
<protein>
    <recommendedName>
        <fullName evidence="1">Tail specific protease domain-containing protein</fullName>
    </recommendedName>
</protein>
<organism evidence="2 3">
    <name type="scientific">Massilia horti</name>
    <dbReference type="NCBI Taxonomy" id="2562153"/>
    <lineage>
        <taxon>Bacteria</taxon>
        <taxon>Pseudomonadati</taxon>
        <taxon>Pseudomonadota</taxon>
        <taxon>Betaproteobacteria</taxon>
        <taxon>Burkholderiales</taxon>
        <taxon>Oxalobacteraceae</taxon>
        <taxon>Telluria group</taxon>
        <taxon>Massilia</taxon>
    </lineage>
</organism>
<evidence type="ECO:0000313" key="3">
    <source>
        <dbReference type="Proteomes" id="UP000297258"/>
    </source>
</evidence>
<dbReference type="GO" id="GO:0006508">
    <property type="term" value="P:proteolysis"/>
    <property type="evidence" value="ECO:0007669"/>
    <property type="project" value="InterPro"/>
</dbReference>
<dbReference type="PANTHER" id="PTHR32060:SF30">
    <property type="entry name" value="CARBOXY-TERMINAL PROCESSING PROTEASE CTPA"/>
    <property type="match status" value="1"/>
</dbReference>
<feature type="domain" description="Tail specific protease" evidence="1">
    <location>
        <begin position="575"/>
        <end position="739"/>
    </location>
</feature>
<evidence type="ECO:0000259" key="1">
    <source>
        <dbReference type="Pfam" id="PF03572"/>
    </source>
</evidence>
<dbReference type="Pfam" id="PF03572">
    <property type="entry name" value="Peptidase_S41"/>
    <property type="match status" value="1"/>
</dbReference>
<dbReference type="SUPFAM" id="SSF52096">
    <property type="entry name" value="ClpP/crotonase"/>
    <property type="match status" value="2"/>
</dbReference>
<dbReference type="PANTHER" id="PTHR32060">
    <property type="entry name" value="TAIL-SPECIFIC PROTEASE"/>
    <property type="match status" value="1"/>
</dbReference>
<dbReference type="AlphaFoldDB" id="A0A4Y9STR6"/>
<dbReference type="GO" id="GO:0004175">
    <property type="term" value="F:endopeptidase activity"/>
    <property type="evidence" value="ECO:0007669"/>
    <property type="project" value="TreeGrafter"/>
</dbReference>
<proteinExistence type="predicted"/>
<keyword evidence="3" id="KW-1185">Reference proteome</keyword>